<dbReference type="FunFam" id="3.30.470.20:FF:000008">
    <property type="entry name" value="D-alanine--D-alanine ligase"/>
    <property type="match status" value="1"/>
</dbReference>
<dbReference type="InterPro" id="IPR011127">
    <property type="entry name" value="Dala_Dala_lig_N"/>
</dbReference>
<keyword evidence="13 18" id="KW-0573">Peptidoglycan synthesis</keyword>
<feature type="binding site" evidence="21">
    <location>
        <position position="315"/>
    </location>
    <ligand>
        <name>Mg(2+)</name>
        <dbReference type="ChEBI" id="CHEBI:18420"/>
        <label>2</label>
    </ligand>
</feature>
<keyword evidence="15 18" id="KW-0961">Cell wall biogenesis/degradation</keyword>
<evidence type="ECO:0000256" key="14">
    <source>
        <dbReference type="ARBA" id="ARBA00023211"/>
    </source>
</evidence>
<evidence type="ECO:0000256" key="3">
    <source>
        <dbReference type="ARBA" id="ARBA00004496"/>
    </source>
</evidence>
<dbReference type="NCBIfam" id="NF002378">
    <property type="entry name" value="PRK01372.1"/>
    <property type="match status" value="1"/>
</dbReference>
<proteinExistence type="inferred from homology"/>
<dbReference type="NCBIfam" id="NF002528">
    <property type="entry name" value="PRK01966.1-4"/>
    <property type="match status" value="1"/>
</dbReference>
<evidence type="ECO:0000256" key="4">
    <source>
        <dbReference type="ARBA" id="ARBA00004752"/>
    </source>
</evidence>
<feature type="active site" evidence="19">
    <location>
        <position position="16"/>
    </location>
</feature>
<dbReference type="SUPFAM" id="SSF52440">
    <property type="entry name" value="PreATP-grasp domain"/>
    <property type="match status" value="1"/>
</dbReference>
<keyword evidence="10" id="KW-0067">ATP-binding</keyword>
<dbReference type="GO" id="GO:0071555">
    <property type="term" value="P:cell wall organization"/>
    <property type="evidence" value="ECO:0007669"/>
    <property type="project" value="UniProtKB-KW"/>
</dbReference>
<dbReference type="GO" id="GO:0005829">
    <property type="term" value="C:cytosol"/>
    <property type="evidence" value="ECO:0007669"/>
    <property type="project" value="TreeGrafter"/>
</dbReference>
<comment type="pathway">
    <text evidence="4 18">Cell wall biogenesis; peptidoglycan biosynthesis.</text>
</comment>
<keyword evidence="7 18" id="KW-0436">Ligase</keyword>
<keyword evidence="8 21" id="KW-0479">Metal-binding</keyword>
<comment type="cofactor">
    <cofactor evidence="21">
        <name>Mg(2+)</name>
        <dbReference type="ChEBI" id="CHEBI:18420"/>
    </cofactor>
    <cofactor evidence="21">
        <name>Mn(2+)</name>
        <dbReference type="ChEBI" id="CHEBI:29035"/>
    </cofactor>
    <text evidence="21">Binds 2 magnesium or manganese ions per subunit.</text>
</comment>
<sequence>MAKTRVGIIFGGKSSEHRVSLQSAQNIVDAIDRQKFDLSLIGIDQDGTWRILDATHYLEYGHDPKLISLAAREQQDHLQSKPPQIFEIENAQGLAPLDVIFPIIHGTLGEDGALQGMLKILDLPFVGSDVLSSAICMDKDVTKRLLQGSGIAVAPFLTIHAYDLNEVSFDEVQTTLGLPVFVKPANQGSSVGVSKVENEQEFIAALANAFQYDSKVLIEKFIKGREIECGVLGNHYPRASVCGEVVVKSSFYSYEAKYIDNQSSAVVIPAPISNEQSNKIREISIKAFKVLGCFGLARVDFFLTENGDIFLNEVNTLPGFTNNSMYPKLWEASGITYSELITQLIELALERHENLLRNPKLVSKG</sequence>
<dbReference type="NCBIfam" id="NF002525">
    <property type="entry name" value="PRK01966.1-1"/>
    <property type="match status" value="1"/>
</dbReference>
<dbReference type="Pfam" id="PF01820">
    <property type="entry name" value="Dala_Dala_lig_N"/>
    <property type="match status" value="1"/>
</dbReference>
<feature type="binding site" evidence="20">
    <location>
        <begin position="181"/>
        <end position="183"/>
    </location>
    <ligand>
        <name>ATP</name>
        <dbReference type="ChEBI" id="CHEBI:30616"/>
    </ligand>
</feature>
<evidence type="ECO:0000256" key="13">
    <source>
        <dbReference type="ARBA" id="ARBA00022984"/>
    </source>
</evidence>
<dbReference type="RefSeq" id="WP_151781347.1">
    <property type="nucleotide sequence ID" value="NZ_BKNL01000051.1"/>
</dbReference>
<dbReference type="PANTHER" id="PTHR23132:SF25">
    <property type="entry name" value="D-ALANINE--D-ALANINE LIGASE A"/>
    <property type="match status" value="1"/>
</dbReference>
<feature type="binding site" evidence="21">
    <location>
        <position position="313"/>
    </location>
    <ligand>
        <name>Mg(2+)</name>
        <dbReference type="ChEBI" id="CHEBI:18420"/>
        <label>2</label>
    </ligand>
</feature>
<comment type="function">
    <text evidence="2 18">Cell wall formation.</text>
</comment>
<keyword evidence="6 18" id="KW-0963">Cytoplasm</keyword>
<dbReference type="Gene3D" id="3.30.470.20">
    <property type="entry name" value="ATP-grasp fold, B domain"/>
    <property type="match status" value="1"/>
</dbReference>
<accession>A0A8I1AI68</accession>
<dbReference type="PROSITE" id="PS00844">
    <property type="entry name" value="DALA_DALA_LIGASE_2"/>
    <property type="match status" value="1"/>
</dbReference>
<reference evidence="22" key="1">
    <citation type="submission" date="2022-02" db="EMBL/GenBank/DDBJ databases">
        <title>Characterization of Tn125 harboring carbapenem-resistant Acinetobacter bereziniae clinical isolates.</title>
        <authorList>
            <person name="Wong N.-K."/>
            <person name="Pan Q."/>
        </authorList>
    </citation>
    <scope>NUCLEOTIDE SEQUENCE</scope>
    <source>
        <strain evidence="22">GD03393</strain>
    </source>
</reference>
<evidence type="ECO:0000313" key="23">
    <source>
        <dbReference type="Proteomes" id="UP000644140"/>
    </source>
</evidence>
<dbReference type="PROSITE" id="PS00843">
    <property type="entry name" value="DALA_DALA_LIGASE_1"/>
    <property type="match status" value="1"/>
</dbReference>
<dbReference type="Proteomes" id="UP000644140">
    <property type="component" value="Chromosome"/>
</dbReference>
<organism evidence="22 23">
    <name type="scientific">Acinetobacter bereziniae</name>
    <name type="common">Acinetobacter genomosp. 10</name>
    <dbReference type="NCBI Taxonomy" id="106648"/>
    <lineage>
        <taxon>Bacteria</taxon>
        <taxon>Pseudomonadati</taxon>
        <taxon>Pseudomonadota</taxon>
        <taxon>Gammaproteobacteria</taxon>
        <taxon>Moraxellales</taxon>
        <taxon>Moraxellaceae</taxon>
        <taxon>Acinetobacter</taxon>
    </lineage>
</organism>
<feature type="active site" evidence="19">
    <location>
        <position position="189"/>
    </location>
</feature>
<feature type="binding site" evidence="20">
    <location>
        <position position="139"/>
    </location>
    <ligand>
        <name>ATP</name>
        <dbReference type="ChEBI" id="CHEBI:30616"/>
    </ligand>
</feature>
<evidence type="ECO:0000256" key="7">
    <source>
        <dbReference type="ARBA" id="ARBA00022598"/>
    </source>
</evidence>
<evidence type="ECO:0000256" key="21">
    <source>
        <dbReference type="PIRSR" id="PIRSR039102-3"/>
    </source>
</evidence>
<dbReference type="InterPro" id="IPR005905">
    <property type="entry name" value="D_ala_D_ala"/>
</dbReference>
<evidence type="ECO:0000256" key="5">
    <source>
        <dbReference type="ARBA" id="ARBA00010871"/>
    </source>
</evidence>
<dbReference type="GO" id="GO:0009252">
    <property type="term" value="P:peptidoglycan biosynthetic process"/>
    <property type="evidence" value="ECO:0007669"/>
    <property type="project" value="UniProtKB-UniRule"/>
</dbReference>
<dbReference type="InterPro" id="IPR011761">
    <property type="entry name" value="ATP-grasp"/>
</dbReference>
<gene>
    <name evidence="22" type="primary">ddlA</name>
    <name evidence="18" type="synonym">ddl</name>
    <name evidence="22" type="ORF">I9054_002315</name>
</gene>
<dbReference type="EC" id="6.3.2.4" evidence="18"/>
<evidence type="ECO:0000256" key="2">
    <source>
        <dbReference type="ARBA" id="ARBA00003921"/>
    </source>
</evidence>
<dbReference type="InterPro" id="IPR000291">
    <property type="entry name" value="D-Ala_lig_Van_CS"/>
</dbReference>
<dbReference type="InterPro" id="IPR011095">
    <property type="entry name" value="Dala_Dala_lig_C"/>
</dbReference>
<comment type="cofactor">
    <cofactor evidence="1">
        <name>Mn(2+)</name>
        <dbReference type="ChEBI" id="CHEBI:29035"/>
    </cofactor>
</comment>
<feature type="binding site" evidence="20">
    <location>
        <begin position="312"/>
        <end position="313"/>
    </location>
    <ligand>
        <name>ATP</name>
        <dbReference type="ChEBI" id="CHEBI:30616"/>
    </ligand>
</feature>
<evidence type="ECO:0000256" key="12">
    <source>
        <dbReference type="ARBA" id="ARBA00022960"/>
    </source>
</evidence>
<feature type="binding site" evidence="20">
    <location>
        <begin position="219"/>
        <end position="226"/>
    </location>
    <ligand>
        <name>ATP</name>
        <dbReference type="ChEBI" id="CHEBI:30616"/>
    </ligand>
</feature>
<evidence type="ECO:0000256" key="15">
    <source>
        <dbReference type="ARBA" id="ARBA00023316"/>
    </source>
</evidence>
<dbReference type="InterPro" id="IPR013815">
    <property type="entry name" value="ATP_grasp_subdomain_1"/>
</dbReference>
<comment type="catalytic activity">
    <reaction evidence="16 18">
        <text>2 D-alanine + ATP = D-alanyl-D-alanine + ADP + phosphate + H(+)</text>
        <dbReference type="Rhea" id="RHEA:11224"/>
        <dbReference type="ChEBI" id="CHEBI:15378"/>
        <dbReference type="ChEBI" id="CHEBI:30616"/>
        <dbReference type="ChEBI" id="CHEBI:43474"/>
        <dbReference type="ChEBI" id="CHEBI:57416"/>
        <dbReference type="ChEBI" id="CHEBI:57822"/>
        <dbReference type="ChEBI" id="CHEBI:456216"/>
        <dbReference type="EC" id="6.3.2.4"/>
    </reaction>
</comment>
<dbReference type="HAMAP" id="MF_00047">
    <property type="entry name" value="Dala_Dala_lig"/>
    <property type="match status" value="1"/>
</dbReference>
<comment type="subcellular location">
    <subcellularLocation>
        <location evidence="3 18">Cytoplasm</location>
    </subcellularLocation>
</comment>
<evidence type="ECO:0000256" key="10">
    <source>
        <dbReference type="ARBA" id="ARBA00022840"/>
    </source>
</evidence>
<dbReference type="PROSITE" id="PS50975">
    <property type="entry name" value="ATP_GRASP"/>
    <property type="match status" value="1"/>
</dbReference>
<evidence type="ECO:0000256" key="6">
    <source>
        <dbReference type="ARBA" id="ARBA00022490"/>
    </source>
</evidence>
<evidence type="ECO:0000256" key="1">
    <source>
        <dbReference type="ARBA" id="ARBA00001936"/>
    </source>
</evidence>
<comment type="similarity">
    <text evidence="5 18">Belongs to the D-alanine--D-alanine ligase family.</text>
</comment>
<dbReference type="FunFam" id="3.30.1490.20:FF:000007">
    <property type="entry name" value="D-alanine--D-alanine ligase"/>
    <property type="match status" value="1"/>
</dbReference>
<evidence type="ECO:0000256" key="16">
    <source>
        <dbReference type="ARBA" id="ARBA00047614"/>
    </source>
</evidence>
<dbReference type="PIRSF" id="PIRSF039102">
    <property type="entry name" value="Ddl/VanB"/>
    <property type="match status" value="1"/>
</dbReference>
<dbReference type="NCBIfam" id="TIGR01205">
    <property type="entry name" value="D_ala_D_alaTIGR"/>
    <property type="match status" value="1"/>
</dbReference>
<evidence type="ECO:0000256" key="19">
    <source>
        <dbReference type="PIRSR" id="PIRSR039102-1"/>
    </source>
</evidence>
<evidence type="ECO:0000256" key="18">
    <source>
        <dbReference type="HAMAP-Rule" id="MF_00047"/>
    </source>
</evidence>
<feature type="binding site" evidence="20">
    <location>
        <begin position="189"/>
        <end position="190"/>
    </location>
    <ligand>
        <name>ATP</name>
        <dbReference type="ChEBI" id="CHEBI:30616"/>
    </ligand>
</feature>
<dbReference type="EMBL" id="CP092085">
    <property type="protein sequence ID" value="UUN98321.1"/>
    <property type="molecule type" value="Genomic_DNA"/>
</dbReference>
<evidence type="ECO:0000256" key="11">
    <source>
        <dbReference type="ARBA" id="ARBA00022842"/>
    </source>
</evidence>
<dbReference type="GO" id="GO:0008360">
    <property type="term" value="P:regulation of cell shape"/>
    <property type="evidence" value="ECO:0007669"/>
    <property type="project" value="UniProtKB-KW"/>
</dbReference>
<feature type="active site" evidence="19">
    <location>
        <position position="324"/>
    </location>
</feature>
<dbReference type="Gene3D" id="3.30.1490.20">
    <property type="entry name" value="ATP-grasp fold, A domain"/>
    <property type="match status" value="1"/>
</dbReference>
<feature type="binding site" evidence="21">
    <location>
        <position position="313"/>
    </location>
    <ligand>
        <name>Mg(2+)</name>
        <dbReference type="ChEBI" id="CHEBI:18420"/>
        <label>1</label>
    </ligand>
</feature>
<dbReference type="InterPro" id="IPR016185">
    <property type="entry name" value="PreATP-grasp_dom_sf"/>
</dbReference>
<dbReference type="GO" id="GO:0046872">
    <property type="term" value="F:metal ion binding"/>
    <property type="evidence" value="ECO:0007669"/>
    <property type="project" value="UniProtKB-KW"/>
</dbReference>
<dbReference type="GO" id="GO:0008716">
    <property type="term" value="F:D-alanine-D-alanine ligase activity"/>
    <property type="evidence" value="ECO:0007669"/>
    <property type="project" value="UniProtKB-UniRule"/>
</dbReference>
<dbReference type="Gene3D" id="3.40.50.20">
    <property type="match status" value="1"/>
</dbReference>
<evidence type="ECO:0000313" key="22">
    <source>
        <dbReference type="EMBL" id="UUN98321.1"/>
    </source>
</evidence>
<keyword evidence="9 20" id="KW-0547">Nucleotide-binding</keyword>
<keyword evidence="14 21" id="KW-0464">Manganese</keyword>
<evidence type="ECO:0000256" key="20">
    <source>
        <dbReference type="PIRSR" id="PIRSR039102-2"/>
    </source>
</evidence>
<name>A0A8I1AI68_ACIBZ</name>
<feature type="binding site" evidence="21">
    <location>
        <position position="300"/>
    </location>
    <ligand>
        <name>Mg(2+)</name>
        <dbReference type="ChEBI" id="CHEBI:18420"/>
        <label>1</label>
    </ligand>
</feature>
<keyword evidence="11 21" id="KW-0460">Magnesium</keyword>
<evidence type="ECO:0000256" key="17">
    <source>
        <dbReference type="ARBA" id="ARBA00060592"/>
    </source>
</evidence>
<evidence type="ECO:0000256" key="8">
    <source>
        <dbReference type="ARBA" id="ARBA00022723"/>
    </source>
</evidence>
<dbReference type="Pfam" id="PF07478">
    <property type="entry name" value="Dala_Dala_lig_C"/>
    <property type="match status" value="1"/>
</dbReference>
<protein>
    <recommendedName>
        <fullName evidence="18">D-alanine--D-alanine ligase</fullName>
        <ecNumber evidence="18">6.3.2.4</ecNumber>
    </recommendedName>
    <alternativeName>
        <fullName evidence="18">D-Ala-D-Ala ligase</fullName>
    </alternativeName>
    <alternativeName>
        <fullName evidence="18">D-alanylalanine synthetase</fullName>
    </alternativeName>
</protein>
<dbReference type="PANTHER" id="PTHR23132">
    <property type="entry name" value="D-ALANINE--D-ALANINE LIGASE"/>
    <property type="match status" value="1"/>
</dbReference>
<comment type="pathway">
    <text evidence="17">Glycan biosynthesis.</text>
</comment>
<keyword evidence="12 18" id="KW-0133">Cell shape</keyword>
<evidence type="ECO:0000256" key="9">
    <source>
        <dbReference type="ARBA" id="ARBA00022741"/>
    </source>
</evidence>
<dbReference type="GO" id="GO:0005524">
    <property type="term" value="F:ATP binding"/>
    <property type="evidence" value="ECO:0007669"/>
    <property type="project" value="UniProtKB-UniRule"/>
</dbReference>
<dbReference type="SUPFAM" id="SSF56059">
    <property type="entry name" value="Glutathione synthetase ATP-binding domain-like"/>
    <property type="match status" value="1"/>
</dbReference>
<dbReference type="AlphaFoldDB" id="A0A8I1AI68"/>